<keyword evidence="2" id="KW-0560">Oxidoreductase</keyword>
<dbReference type="InterPro" id="IPR052745">
    <property type="entry name" value="G3P_Oxidase/Oxidoreductase"/>
</dbReference>
<dbReference type="SUPFAM" id="SSF51905">
    <property type="entry name" value="FAD/NAD(P)-binding domain"/>
    <property type="match status" value="1"/>
</dbReference>
<keyword evidence="3" id="KW-1185">Reference proteome</keyword>
<dbReference type="Gene3D" id="3.30.9.10">
    <property type="entry name" value="D-Amino Acid Oxidase, subunit A, domain 2"/>
    <property type="match status" value="1"/>
</dbReference>
<evidence type="ECO:0000313" key="3">
    <source>
        <dbReference type="Proteomes" id="UP001236620"/>
    </source>
</evidence>
<dbReference type="EC" id="1.1.5.3" evidence="2"/>
<feature type="domain" description="FAD dependent oxidoreductase" evidence="1">
    <location>
        <begin position="7"/>
        <end position="362"/>
    </location>
</feature>
<evidence type="ECO:0000313" key="2">
    <source>
        <dbReference type="EMBL" id="MDQ0567416.1"/>
    </source>
</evidence>
<dbReference type="GO" id="GO:0004368">
    <property type="term" value="F:glycerol-3-phosphate dehydrogenase (quinone) activity"/>
    <property type="evidence" value="ECO:0007669"/>
    <property type="project" value="UniProtKB-EC"/>
</dbReference>
<protein>
    <submittedName>
        <fullName evidence="2">Glycerol-3-phosphate dehydrogenase</fullName>
        <ecNumber evidence="2">1.1.5.3</ecNumber>
    </submittedName>
</protein>
<dbReference type="Pfam" id="PF01266">
    <property type="entry name" value="DAO"/>
    <property type="match status" value="1"/>
</dbReference>
<dbReference type="PANTHER" id="PTHR42720:SF1">
    <property type="entry name" value="GLYCEROL 3-PHOSPHATE OXIDASE"/>
    <property type="match status" value="1"/>
</dbReference>
<dbReference type="SUPFAM" id="SSF54373">
    <property type="entry name" value="FAD-linked reductases, C-terminal domain"/>
    <property type="match status" value="1"/>
</dbReference>
<dbReference type="PANTHER" id="PTHR42720">
    <property type="entry name" value="GLYCEROL-3-PHOSPHATE DEHYDROGENASE"/>
    <property type="match status" value="1"/>
</dbReference>
<accession>A0ABU0ND95</accession>
<dbReference type="RefSeq" id="WP_307443808.1">
    <property type="nucleotide sequence ID" value="NZ_JAUSWP010000001.1"/>
</dbReference>
<reference evidence="2" key="1">
    <citation type="submission" date="2023-07" db="EMBL/GenBank/DDBJ databases">
        <title>Genomic Encyclopedia of Type Strains, Phase IV (KMG-IV): sequencing the most valuable type-strain genomes for metagenomic binning, comparative biology and taxonomic classification.</title>
        <authorList>
            <person name="Goeker M."/>
        </authorList>
    </citation>
    <scope>NUCLEOTIDE SEQUENCE [LARGE SCALE GENOMIC DNA]</scope>
    <source>
        <strain evidence="2">DSM 22019</strain>
    </source>
</reference>
<dbReference type="EMBL" id="JAUSWP010000001">
    <property type="protein sequence ID" value="MDQ0567416.1"/>
    <property type="molecule type" value="Genomic_DNA"/>
</dbReference>
<gene>
    <name evidence="2" type="ORF">J2Z63_000037</name>
</gene>
<sequence>MKEIKTDICIIGGGIIGAAISRELAKYNKKIVVLEQNPRLALETSGHNSGLVHGGFNPRPETLNAKLNVLGKKRYEDWIREMDFPYLRINSTVVAFNEEEMKHVHMLYERGLINGLDPSELEIIDAEELHKREPNVSKNTIGALVCNSSIAIDPVVLTKTLMRNAIKNGVDLRVNSKVLDIKKENDLFKITTSKDEVIIAKVVVNAAGHYADVMSKLAGYDDFNLITRRGEYRILDKSQAGIVNSVIFMVPTIHGKGVIVAPMLDGRTMVGPTAEDNVAKEDTLLVTPEMYDKIGAIGQQLIPNVDMTKTCTVYAGSRPIEPTTNDFWIKPAKDDKSFINVAGTKSPAISSCPAIADMVCDLVKDAFTDLEVRADWNPKEEAILPWN</sequence>
<dbReference type="InterPro" id="IPR006076">
    <property type="entry name" value="FAD-dep_OxRdtase"/>
</dbReference>
<name>A0ABU0ND95_9MOLU</name>
<dbReference type="Proteomes" id="UP001236620">
    <property type="component" value="Unassembled WGS sequence"/>
</dbReference>
<proteinExistence type="predicted"/>
<dbReference type="Gene3D" id="3.50.50.60">
    <property type="entry name" value="FAD/NAD(P)-binding domain"/>
    <property type="match status" value="1"/>
</dbReference>
<evidence type="ECO:0000259" key="1">
    <source>
        <dbReference type="Pfam" id="PF01266"/>
    </source>
</evidence>
<dbReference type="InterPro" id="IPR036188">
    <property type="entry name" value="FAD/NAD-bd_sf"/>
</dbReference>
<comment type="caution">
    <text evidence="2">The sequence shown here is derived from an EMBL/GenBank/DDBJ whole genome shotgun (WGS) entry which is preliminary data.</text>
</comment>
<dbReference type="NCBIfam" id="NF033460">
    <property type="entry name" value="glycerol3P_ox_II"/>
    <property type="match status" value="1"/>
</dbReference>
<organism evidence="2 3">
    <name type="scientific">Mycoplasma yeatsii</name>
    <dbReference type="NCBI Taxonomy" id="51365"/>
    <lineage>
        <taxon>Bacteria</taxon>
        <taxon>Bacillati</taxon>
        <taxon>Mycoplasmatota</taxon>
        <taxon>Mollicutes</taxon>
        <taxon>Mycoplasmataceae</taxon>
        <taxon>Mycoplasma</taxon>
    </lineage>
</organism>